<gene>
    <name evidence="7" type="ORF">A9Q84_08460</name>
</gene>
<dbReference type="CDD" id="cd02440">
    <property type="entry name" value="AdoMet_MTases"/>
    <property type="match status" value="1"/>
</dbReference>
<evidence type="ECO:0000256" key="4">
    <source>
        <dbReference type="ARBA" id="ARBA00022679"/>
    </source>
</evidence>
<proteinExistence type="predicted"/>
<comment type="caution">
    <text evidence="7">The sequence shown here is derived from an EMBL/GenBank/DDBJ whole genome shotgun (WGS) entry which is preliminary data.</text>
</comment>
<dbReference type="InterPro" id="IPR029063">
    <property type="entry name" value="SAM-dependent_MTases_sf"/>
</dbReference>
<keyword evidence="3" id="KW-0489">Methyltransferase</keyword>
<feature type="domain" description="CheR-type methyltransferase" evidence="6">
    <location>
        <begin position="4"/>
        <end position="280"/>
    </location>
</feature>
<dbReference type="PRINTS" id="PR00996">
    <property type="entry name" value="CHERMTFRASE"/>
</dbReference>
<reference evidence="8" key="1">
    <citation type="journal article" date="2017" name="Proc. Natl. Acad. Sci. U.S.A.">
        <title>Simulation of Deepwater Horizon oil plume reveals substrate specialization within a complex community of hydrocarbon-degraders.</title>
        <authorList>
            <person name="Hu P."/>
            <person name="Dubinsky E.A."/>
            <person name="Probst A.J."/>
            <person name="Wang J."/>
            <person name="Sieber C.M.K."/>
            <person name="Tom L.M."/>
            <person name="Gardinali P."/>
            <person name="Banfield J.F."/>
            <person name="Atlas R.M."/>
            <person name="Andersen G.L."/>
        </authorList>
    </citation>
    <scope>NUCLEOTIDE SEQUENCE [LARGE SCALE GENOMIC DNA]</scope>
</reference>
<dbReference type="Pfam" id="PF01739">
    <property type="entry name" value="CheR"/>
    <property type="match status" value="1"/>
</dbReference>
<dbReference type="InterPro" id="IPR050903">
    <property type="entry name" value="Bact_Chemotaxis_MeTrfase"/>
</dbReference>
<evidence type="ECO:0000256" key="2">
    <source>
        <dbReference type="ARBA" id="ARBA00012534"/>
    </source>
</evidence>
<protein>
    <recommendedName>
        <fullName evidence="2">protein-glutamate O-methyltransferase</fullName>
        <ecNumber evidence="2">2.1.1.80</ecNumber>
    </recommendedName>
</protein>
<evidence type="ECO:0000259" key="6">
    <source>
        <dbReference type="PROSITE" id="PS50123"/>
    </source>
</evidence>
<dbReference type="SUPFAM" id="SSF53335">
    <property type="entry name" value="S-adenosyl-L-methionine-dependent methyltransferases"/>
    <property type="match status" value="1"/>
</dbReference>
<dbReference type="Proteomes" id="UP000196531">
    <property type="component" value="Unassembled WGS sequence"/>
</dbReference>
<dbReference type="Gene3D" id="3.40.50.150">
    <property type="entry name" value="Vaccinia Virus protein VP39"/>
    <property type="match status" value="1"/>
</dbReference>
<dbReference type="InterPro" id="IPR022642">
    <property type="entry name" value="CheR_C"/>
</dbReference>
<dbReference type="PROSITE" id="PS50123">
    <property type="entry name" value="CHER"/>
    <property type="match status" value="1"/>
</dbReference>
<dbReference type="PANTHER" id="PTHR24422:SF21">
    <property type="entry name" value="CHEMOTAXIS PROTEIN METHYLTRANSFERASE 1"/>
    <property type="match status" value="1"/>
</dbReference>
<name>A0A1Y5F6L4_9BACT</name>
<sequence length="280" mass="32634">MSIAVSEKHEISLEIYKFFADYIYNHSGMTYLEKDYYRLETRLRSLVKLFELKSVNEVFDLYQGSVTPDMHAVLINISTNNETYFFRDIVPFKILTEYLIPNIQETKAVGTINVWSAAASTGQEIYSILMSLSEKYPDLLSKMTFEASDISCEALDKAKLGLYNGLDVQRGLPIAQLMKYFEQLSDENWQVKQEFTRKVNFFKFNLLKEEYPKAKYDIIYCRNVLIYQDMPNKQLIVNKLYASMKPGGYLVLGNGESFIGLETKLKRETFNNLTVYRREP</sequence>
<evidence type="ECO:0000313" key="8">
    <source>
        <dbReference type="Proteomes" id="UP000196531"/>
    </source>
</evidence>
<dbReference type="InterPro" id="IPR036804">
    <property type="entry name" value="CheR_N_sf"/>
</dbReference>
<dbReference type="EC" id="2.1.1.80" evidence="2"/>
<evidence type="ECO:0000256" key="3">
    <source>
        <dbReference type="ARBA" id="ARBA00022603"/>
    </source>
</evidence>
<accession>A0A1Y5F6L4</accession>
<evidence type="ECO:0000313" key="7">
    <source>
        <dbReference type="EMBL" id="OUR96375.1"/>
    </source>
</evidence>
<dbReference type="GO" id="GO:0008983">
    <property type="term" value="F:protein-glutamate O-methyltransferase activity"/>
    <property type="evidence" value="ECO:0007669"/>
    <property type="project" value="UniProtKB-EC"/>
</dbReference>
<organism evidence="7 8">
    <name type="scientific">Halobacteriovorax marinus</name>
    <dbReference type="NCBI Taxonomy" id="97084"/>
    <lineage>
        <taxon>Bacteria</taxon>
        <taxon>Pseudomonadati</taxon>
        <taxon>Bdellovibrionota</taxon>
        <taxon>Bacteriovoracia</taxon>
        <taxon>Bacteriovoracales</taxon>
        <taxon>Halobacteriovoraceae</taxon>
        <taxon>Halobacteriovorax</taxon>
    </lineage>
</organism>
<dbReference type="EMBL" id="MAAO01000006">
    <property type="protein sequence ID" value="OUR96375.1"/>
    <property type="molecule type" value="Genomic_DNA"/>
</dbReference>
<comment type="catalytic activity">
    <reaction evidence="1">
        <text>L-glutamyl-[protein] + S-adenosyl-L-methionine = [protein]-L-glutamate 5-O-methyl ester + S-adenosyl-L-homocysteine</text>
        <dbReference type="Rhea" id="RHEA:24452"/>
        <dbReference type="Rhea" id="RHEA-COMP:10208"/>
        <dbReference type="Rhea" id="RHEA-COMP:10311"/>
        <dbReference type="ChEBI" id="CHEBI:29973"/>
        <dbReference type="ChEBI" id="CHEBI:57856"/>
        <dbReference type="ChEBI" id="CHEBI:59789"/>
        <dbReference type="ChEBI" id="CHEBI:82795"/>
        <dbReference type="EC" id="2.1.1.80"/>
    </reaction>
</comment>
<dbReference type="InterPro" id="IPR000780">
    <property type="entry name" value="CheR_MeTrfase"/>
</dbReference>
<evidence type="ECO:0000256" key="1">
    <source>
        <dbReference type="ARBA" id="ARBA00001541"/>
    </source>
</evidence>
<dbReference type="SUPFAM" id="SSF47757">
    <property type="entry name" value="Chemotaxis receptor methyltransferase CheR, N-terminal domain"/>
    <property type="match status" value="1"/>
</dbReference>
<dbReference type="Gene3D" id="1.10.155.10">
    <property type="entry name" value="Chemotaxis receptor methyltransferase CheR, N-terminal domain"/>
    <property type="match status" value="1"/>
</dbReference>
<dbReference type="GO" id="GO:0032259">
    <property type="term" value="P:methylation"/>
    <property type="evidence" value="ECO:0007669"/>
    <property type="project" value="UniProtKB-KW"/>
</dbReference>
<dbReference type="SMART" id="SM00138">
    <property type="entry name" value="MeTrc"/>
    <property type="match status" value="1"/>
</dbReference>
<dbReference type="PANTHER" id="PTHR24422">
    <property type="entry name" value="CHEMOTAXIS PROTEIN METHYLTRANSFERASE"/>
    <property type="match status" value="1"/>
</dbReference>
<keyword evidence="4" id="KW-0808">Transferase</keyword>
<evidence type="ECO:0000256" key="5">
    <source>
        <dbReference type="ARBA" id="ARBA00022691"/>
    </source>
</evidence>
<dbReference type="AlphaFoldDB" id="A0A1Y5F6L4"/>
<keyword evidence="5" id="KW-0949">S-adenosyl-L-methionine</keyword>